<dbReference type="EMBL" id="JASAOF010000018">
    <property type="protein sequence ID" value="MDI2031465.1"/>
    <property type="molecule type" value="Genomic_DNA"/>
</dbReference>
<keyword evidence="2" id="KW-0472">Membrane</keyword>
<protein>
    <submittedName>
        <fullName evidence="4">LCP family protein</fullName>
    </submittedName>
</protein>
<keyword evidence="2" id="KW-0812">Transmembrane</keyword>
<name>A0ABT6PTY3_9PSEU</name>
<sequence length="317" mass="33759">MRKFLRRAIRSLALVLVVLAMAGFGITGYVDHVLTRVPAATDYAGRTAPVRGTNWLLVGSDSREGLTQEQEQDLVTGGTADAEGARTDTIMLLHIPAGSGAPTLVSLPRDSLVDIRGRGPDKLNAAYATGGPALLSRTVEERTGLHVDHYLEIGLGGFAGVVDAIDGVRICLPQPIEDPKISLSLPAGCQDLTGAQALGFVRTRNFAGGDLQRAEHQRQFLTALIDKATSREVLLNPLRTVPMTWRLADTITIGDPDHLDDLGRLGYQASLAGTGLTTETVPVGGTEEIPGVGSALRWDEPRAAALFDALRHDRPLP</sequence>
<gene>
    <name evidence="4" type="ORF">QFW96_22750</name>
</gene>
<dbReference type="Proteomes" id="UP001237595">
    <property type="component" value="Unassembled WGS sequence"/>
</dbReference>
<dbReference type="InterPro" id="IPR050922">
    <property type="entry name" value="LytR/CpsA/Psr_CW_biosynth"/>
</dbReference>
<reference evidence="4 5" key="1">
    <citation type="submission" date="2023-04" db="EMBL/GenBank/DDBJ databases">
        <title>Draft genome sequence of Saccharopolyspora sp. TS4A08 isolated from sweet potato rhizospheric soil.</title>
        <authorList>
            <person name="Suksaard P."/>
            <person name="Duangmal K."/>
        </authorList>
    </citation>
    <scope>NUCLEOTIDE SEQUENCE [LARGE SCALE GENOMIC DNA]</scope>
    <source>
        <strain evidence="4 5">TS4A08</strain>
    </source>
</reference>
<evidence type="ECO:0000313" key="4">
    <source>
        <dbReference type="EMBL" id="MDI2031465.1"/>
    </source>
</evidence>
<dbReference type="InterPro" id="IPR004474">
    <property type="entry name" value="LytR_CpsA_psr"/>
</dbReference>
<dbReference type="PANTHER" id="PTHR33392:SF6">
    <property type="entry name" value="POLYISOPRENYL-TEICHOIC ACID--PEPTIDOGLYCAN TEICHOIC ACID TRANSFERASE TAGU"/>
    <property type="match status" value="1"/>
</dbReference>
<proteinExistence type="inferred from homology"/>
<evidence type="ECO:0000256" key="2">
    <source>
        <dbReference type="SAM" id="Phobius"/>
    </source>
</evidence>
<evidence type="ECO:0000313" key="5">
    <source>
        <dbReference type="Proteomes" id="UP001237595"/>
    </source>
</evidence>
<dbReference type="Gene3D" id="3.40.630.190">
    <property type="entry name" value="LCP protein"/>
    <property type="match status" value="1"/>
</dbReference>
<keyword evidence="2" id="KW-1133">Transmembrane helix</keyword>
<dbReference type="NCBIfam" id="TIGR00350">
    <property type="entry name" value="lytR_cpsA_psr"/>
    <property type="match status" value="1"/>
</dbReference>
<comment type="caution">
    <text evidence="4">The sequence shown here is derived from an EMBL/GenBank/DDBJ whole genome shotgun (WGS) entry which is preliminary data.</text>
</comment>
<dbReference type="Pfam" id="PF03816">
    <property type="entry name" value="LytR_cpsA_psr"/>
    <property type="match status" value="1"/>
</dbReference>
<keyword evidence="5" id="KW-1185">Reference proteome</keyword>
<evidence type="ECO:0000256" key="1">
    <source>
        <dbReference type="ARBA" id="ARBA00006068"/>
    </source>
</evidence>
<dbReference type="PANTHER" id="PTHR33392">
    <property type="entry name" value="POLYISOPRENYL-TEICHOIC ACID--PEPTIDOGLYCAN TEICHOIC ACID TRANSFERASE TAGU"/>
    <property type="match status" value="1"/>
</dbReference>
<dbReference type="RefSeq" id="WP_281457740.1">
    <property type="nucleotide sequence ID" value="NZ_JASAOF010000018.1"/>
</dbReference>
<organism evidence="4 5">
    <name type="scientific">Saccharopolyspora ipomoeae</name>
    <dbReference type="NCBI Taxonomy" id="3042027"/>
    <lineage>
        <taxon>Bacteria</taxon>
        <taxon>Bacillati</taxon>
        <taxon>Actinomycetota</taxon>
        <taxon>Actinomycetes</taxon>
        <taxon>Pseudonocardiales</taxon>
        <taxon>Pseudonocardiaceae</taxon>
        <taxon>Saccharopolyspora</taxon>
    </lineage>
</organism>
<comment type="similarity">
    <text evidence="1">Belongs to the LytR/CpsA/Psr (LCP) family.</text>
</comment>
<evidence type="ECO:0000259" key="3">
    <source>
        <dbReference type="Pfam" id="PF03816"/>
    </source>
</evidence>
<feature type="transmembrane region" description="Helical" evidence="2">
    <location>
        <begin position="12"/>
        <end position="30"/>
    </location>
</feature>
<feature type="domain" description="Cell envelope-related transcriptional attenuator" evidence="3">
    <location>
        <begin position="86"/>
        <end position="229"/>
    </location>
</feature>
<accession>A0ABT6PTY3</accession>